<reference evidence="1 2" key="1">
    <citation type="submission" date="2016-10" db="EMBL/GenBank/DDBJ databases">
        <authorList>
            <person name="de Groot N.N."/>
        </authorList>
    </citation>
    <scope>NUCLEOTIDE SEQUENCE [LARGE SCALE GENOMIC DNA]</scope>
    <source>
        <strain evidence="1 2">DSM 23553</strain>
    </source>
</reference>
<dbReference type="EMBL" id="FNUG01000004">
    <property type="protein sequence ID" value="SEE99140.1"/>
    <property type="molecule type" value="Genomic_DNA"/>
</dbReference>
<proteinExistence type="predicted"/>
<protein>
    <recommendedName>
        <fullName evidence="3">Fe2+ transport protein</fullName>
    </recommendedName>
</protein>
<dbReference type="RefSeq" id="WP_093113343.1">
    <property type="nucleotide sequence ID" value="NZ_FNGG01000004.1"/>
</dbReference>
<organism evidence="1 2">
    <name type="scientific">Salinimicrobium catena</name>
    <dbReference type="NCBI Taxonomy" id="390640"/>
    <lineage>
        <taxon>Bacteria</taxon>
        <taxon>Pseudomonadati</taxon>
        <taxon>Bacteroidota</taxon>
        <taxon>Flavobacteriia</taxon>
        <taxon>Flavobacteriales</taxon>
        <taxon>Flavobacteriaceae</taxon>
        <taxon>Salinimicrobium</taxon>
    </lineage>
</organism>
<dbReference type="STRING" id="390640.SAMN04488034_10458"/>
<name>A0A1H5NCD4_9FLAO</name>
<keyword evidence="2" id="KW-1185">Reference proteome</keyword>
<accession>A0A1H5NCD4</accession>
<gene>
    <name evidence="1" type="ORF">SAMN04488034_10458</name>
</gene>
<dbReference type="AlphaFoldDB" id="A0A1H5NCD4"/>
<dbReference type="Gene3D" id="2.60.40.2480">
    <property type="entry name" value="Periplasmic metal-binding protein Tp34-type"/>
    <property type="match status" value="1"/>
</dbReference>
<evidence type="ECO:0000313" key="2">
    <source>
        <dbReference type="Proteomes" id="UP000199448"/>
    </source>
</evidence>
<dbReference type="InterPro" id="IPR038482">
    <property type="entry name" value="Tp34-type_sf"/>
</dbReference>
<dbReference type="OrthoDB" id="1495621at2"/>
<dbReference type="Proteomes" id="UP000199448">
    <property type="component" value="Unassembled WGS sequence"/>
</dbReference>
<evidence type="ECO:0000313" key="1">
    <source>
        <dbReference type="EMBL" id="SEE99140.1"/>
    </source>
</evidence>
<sequence length="176" mass="20672">MKIEDNERKTELAEQQGKAFSEALDYMKNMDNHAEKSVEDYIISLASEEAEGTYRLKNGKLEWQVPDKNFNTHLEIVVRDKKDKRFIPGLKIKAKIYNDKDELVVEKDCPFLWHPFLYHYGAMFEIPEEGKYTVEVSFPAPEFHRHDEIKGKRYEKGVQVKIPIEMETGREPHGPE</sequence>
<evidence type="ECO:0008006" key="3">
    <source>
        <dbReference type="Google" id="ProtNLM"/>
    </source>
</evidence>